<dbReference type="EMBL" id="BAVR01000034">
    <property type="protein sequence ID" value="GAE89318.1"/>
    <property type="molecule type" value="Genomic_DNA"/>
</dbReference>
<dbReference type="STRING" id="1294263.JCM21531_2831"/>
<comment type="caution">
    <text evidence="1">The sequence shown here is derived from an EMBL/GenBank/DDBJ whole genome shotgun (WGS) entry which is preliminary data.</text>
</comment>
<proteinExistence type="predicted"/>
<organism evidence="1 2">
    <name type="scientific">Acetivibrio straminisolvens JCM 21531</name>
    <dbReference type="NCBI Taxonomy" id="1294263"/>
    <lineage>
        <taxon>Bacteria</taxon>
        <taxon>Bacillati</taxon>
        <taxon>Bacillota</taxon>
        <taxon>Clostridia</taxon>
        <taxon>Eubacteriales</taxon>
        <taxon>Oscillospiraceae</taxon>
        <taxon>Acetivibrio</taxon>
    </lineage>
</organism>
<evidence type="ECO:0000313" key="1">
    <source>
        <dbReference type="EMBL" id="GAE89318.1"/>
    </source>
</evidence>
<dbReference type="AlphaFoldDB" id="W4V923"/>
<keyword evidence="2" id="KW-1185">Reference proteome</keyword>
<reference evidence="1" key="1">
    <citation type="journal article" date="2014" name="Genome Announc.">
        <title>Draft Genome Sequence of Clostridium straminisolvens Strain JCM 21531T, Isolated from a Cellulose-Degrading Bacterial Community.</title>
        <authorList>
            <person name="Yuki M."/>
            <person name="Oshima K."/>
            <person name="Suda W."/>
            <person name="Sakamoto M."/>
            <person name="Kitamura K."/>
            <person name="Iida T."/>
            <person name="Hattori M."/>
            <person name="Ohkuma M."/>
        </authorList>
    </citation>
    <scope>NUCLEOTIDE SEQUENCE [LARGE SCALE GENOMIC DNA]</scope>
    <source>
        <strain evidence="1">JCM 21531</strain>
    </source>
</reference>
<protein>
    <submittedName>
        <fullName evidence="1">Uncharacterized protein</fullName>
    </submittedName>
</protein>
<dbReference type="Proteomes" id="UP000019109">
    <property type="component" value="Unassembled WGS sequence"/>
</dbReference>
<name>W4V923_9FIRM</name>
<accession>W4V923</accession>
<gene>
    <name evidence="1" type="ORF">JCM21531_2831</name>
</gene>
<evidence type="ECO:0000313" key="2">
    <source>
        <dbReference type="Proteomes" id="UP000019109"/>
    </source>
</evidence>
<dbReference type="RefSeq" id="WP_157833666.1">
    <property type="nucleotide sequence ID" value="NZ_BAVR01000034.1"/>
</dbReference>
<sequence>MKEITIEELQRAVILAKEKRIMKPRPIKIPKKLKYDRITITKRRLWKEFGLWID</sequence>